<evidence type="ECO:0000256" key="2">
    <source>
        <dbReference type="ARBA" id="ARBA00006918"/>
    </source>
</evidence>
<comment type="caution">
    <text evidence="11">The sequence shown here is derived from an EMBL/GenBank/DDBJ whole genome shotgun (WGS) entry which is preliminary data.</text>
</comment>
<evidence type="ECO:0000256" key="3">
    <source>
        <dbReference type="ARBA" id="ARBA00019132"/>
    </source>
</evidence>
<evidence type="ECO:0000259" key="10">
    <source>
        <dbReference type="SMART" id="SM00717"/>
    </source>
</evidence>
<dbReference type="PANTHER" id="PTHR12855">
    <property type="entry name" value="DNA METHYLTRANSFERASE 1-ASSOCIATED PROTEIN 1 FAMILY MEMBER"/>
    <property type="match status" value="1"/>
</dbReference>
<evidence type="ECO:0000313" key="12">
    <source>
        <dbReference type="Proteomes" id="UP000813824"/>
    </source>
</evidence>
<feature type="compositionally biased region" description="Low complexity" evidence="9">
    <location>
        <begin position="345"/>
        <end position="355"/>
    </location>
</feature>
<evidence type="ECO:0000313" key="11">
    <source>
        <dbReference type="EMBL" id="KAH8094905.1"/>
    </source>
</evidence>
<feature type="region of interest" description="Disordered" evidence="9">
    <location>
        <begin position="461"/>
        <end position="552"/>
    </location>
</feature>
<dbReference type="Pfam" id="PF16282">
    <property type="entry name" value="SANT_DAMP1_like"/>
    <property type="match status" value="1"/>
</dbReference>
<accession>A0A8K0XNP8</accession>
<dbReference type="GO" id="GO:0000122">
    <property type="term" value="P:negative regulation of transcription by RNA polymerase II"/>
    <property type="evidence" value="ECO:0007669"/>
    <property type="project" value="TreeGrafter"/>
</dbReference>
<dbReference type="SMART" id="SM00717">
    <property type="entry name" value="SANT"/>
    <property type="match status" value="1"/>
</dbReference>
<feature type="region of interest" description="Disordered" evidence="9">
    <location>
        <begin position="58"/>
        <end position="90"/>
    </location>
</feature>
<feature type="compositionally biased region" description="Polar residues" evidence="9">
    <location>
        <begin position="332"/>
        <end position="341"/>
    </location>
</feature>
<name>A0A8K0XNP8_9AGAR</name>
<keyword evidence="12" id="KW-1185">Reference proteome</keyword>
<evidence type="ECO:0000256" key="1">
    <source>
        <dbReference type="ARBA" id="ARBA00004123"/>
    </source>
</evidence>
<dbReference type="OrthoDB" id="19740at2759"/>
<evidence type="ECO:0000256" key="6">
    <source>
        <dbReference type="ARBA" id="ARBA00023163"/>
    </source>
</evidence>
<dbReference type="InterPro" id="IPR009057">
    <property type="entry name" value="Homeodomain-like_sf"/>
</dbReference>
<evidence type="ECO:0000256" key="5">
    <source>
        <dbReference type="ARBA" id="ARBA00023015"/>
    </source>
</evidence>
<dbReference type="InterPro" id="IPR027109">
    <property type="entry name" value="Swc4/Dmap1"/>
</dbReference>
<dbReference type="Gene3D" id="1.10.10.60">
    <property type="entry name" value="Homeodomain-like"/>
    <property type="match status" value="1"/>
</dbReference>
<dbReference type="AlphaFoldDB" id="A0A8K0XNP8"/>
<comment type="function">
    <text evidence="8">Component of the SWR1 complex which mediates the ATP-dependent exchange of histone H2A for the H2A variant HZT1 leading to transcriptional regulation of selected genes by chromatin remodeling. Component of the NuA4 histone acetyltransferase complex which is involved in transcriptional activation of selected genes principally by acetylation of nucleosomal histone H4 and H2A. The NuA4 complex is also involved in DNA repair.</text>
</comment>
<keyword evidence="7" id="KW-0539">Nucleus</keyword>
<dbReference type="InterPro" id="IPR032563">
    <property type="entry name" value="DAMP1_SANT-like"/>
</dbReference>
<protein>
    <recommendedName>
        <fullName evidence="3">SWR1-complex protein 4</fullName>
    </recommendedName>
</protein>
<evidence type="ECO:0000256" key="9">
    <source>
        <dbReference type="SAM" id="MobiDB-lite"/>
    </source>
</evidence>
<dbReference type="GO" id="GO:0035267">
    <property type="term" value="C:NuA4 histone acetyltransferase complex"/>
    <property type="evidence" value="ECO:0007669"/>
    <property type="project" value="InterPro"/>
</dbReference>
<proteinExistence type="inferred from homology"/>
<organism evidence="11 12">
    <name type="scientific">Cristinia sonorae</name>
    <dbReference type="NCBI Taxonomy" id="1940300"/>
    <lineage>
        <taxon>Eukaryota</taxon>
        <taxon>Fungi</taxon>
        <taxon>Dikarya</taxon>
        <taxon>Basidiomycota</taxon>
        <taxon>Agaricomycotina</taxon>
        <taxon>Agaricomycetes</taxon>
        <taxon>Agaricomycetidae</taxon>
        <taxon>Agaricales</taxon>
        <taxon>Pleurotineae</taxon>
        <taxon>Stephanosporaceae</taxon>
        <taxon>Cristinia</taxon>
    </lineage>
</organism>
<dbReference type="SUPFAM" id="SSF46689">
    <property type="entry name" value="Homeodomain-like"/>
    <property type="match status" value="1"/>
</dbReference>
<feature type="compositionally biased region" description="Low complexity" evidence="9">
    <location>
        <begin position="470"/>
        <end position="484"/>
    </location>
</feature>
<evidence type="ECO:0000256" key="8">
    <source>
        <dbReference type="ARBA" id="ARBA00025264"/>
    </source>
</evidence>
<dbReference type="GO" id="GO:0003714">
    <property type="term" value="F:transcription corepressor activity"/>
    <property type="evidence" value="ECO:0007669"/>
    <property type="project" value="TreeGrafter"/>
</dbReference>
<dbReference type="PANTHER" id="PTHR12855:SF10">
    <property type="entry name" value="DNA METHYLTRANSFERASE 1-ASSOCIATED PROTEIN 1"/>
    <property type="match status" value="1"/>
</dbReference>
<keyword evidence="4" id="KW-0156">Chromatin regulator</keyword>
<feature type="compositionally biased region" description="Low complexity" evidence="9">
    <location>
        <begin position="17"/>
        <end position="26"/>
    </location>
</feature>
<feature type="compositionally biased region" description="Polar residues" evidence="9">
    <location>
        <begin position="530"/>
        <end position="540"/>
    </location>
</feature>
<dbReference type="Proteomes" id="UP000813824">
    <property type="component" value="Unassembled WGS sequence"/>
</dbReference>
<keyword evidence="5" id="KW-0805">Transcription regulation</keyword>
<evidence type="ECO:0000256" key="7">
    <source>
        <dbReference type="ARBA" id="ARBA00023242"/>
    </source>
</evidence>
<dbReference type="GO" id="GO:0000812">
    <property type="term" value="C:Swr1 complex"/>
    <property type="evidence" value="ECO:0007669"/>
    <property type="project" value="TreeGrafter"/>
</dbReference>
<sequence>MAGPSAADVRSILSLGPSTPSQTQTPLTRKPSMRKPEGMTRELYALLGPSTPTLATQFAKPRLKQKPKLGSNGVDKDAQEAVAGPSSSGGGRVRWEWREFKNGARTDGLKLKHWVNAATDPNAEYPPAKYNIQPNVYVYSLDEYTRWLSVDKEWTKEETDYLFELVREYDGRFYVVGDRYEFPNGPQRSLEDLKDRYYSVCRKLIRNRPWAGDEASKNQLLSSFQFDKEREVTRKKYVASLESRTPEQIAEEEALYIELKRLEQTERRFKKDRDELLRTLYGVESGLPDIISDEDGLNPSAGGGLSISVSGSGLSLDTKKRKKNGGDLETPMSASSASASVIQLGPPGQKKQQPAKNAAFDALQCIVRSEVPANSNKSSHIPVFFRTLKTPIPRSAVASKVAQLMGELQICHTRLVMPTRENNAKLESLLEAASSLVETKKLVDKVELDIRVARERLGMVSENGGESGGWEESNVAGRSASAGAEGSGAGGAMDVDEDAEGEQEEGVDASGRGQSVASVRSAGRKKQQARRSMSISSVDTAATGGPHKKRKR</sequence>
<comment type="subcellular location">
    <subcellularLocation>
        <location evidence="1">Nucleus</location>
    </subcellularLocation>
</comment>
<reference evidence="11" key="1">
    <citation type="journal article" date="2021" name="New Phytol.">
        <title>Evolutionary innovations through gain and loss of genes in the ectomycorrhizal Boletales.</title>
        <authorList>
            <person name="Wu G."/>
            <person name="Miyauchi S."/>
            <person name="Morin E."/>
            <person name="Kuo A."/>
            <person name="Drula E."/>
            <person name="Varga T."/>
            <person name="Kohler A."/>
            <person name="Feng B."/>
            <person name="Cao Y."/>
            <person name="Lipzen A."/>
            <person name="Daum C."/>
            <person name="Hundley H."/>
            <person name="Pangilinan J."/>
            <person name="Johnson J."/>
            <person name="Barry K."/>
            <person name="LaButti K."/>
            <person name="Ng V."/>
            <person name="Ahrendt S."/>
            <person name="Min B."/>
            <person name="Choi I.G."/>
            <person name="Park H."/>
            <person name="Plett J.M."/>
            <person name="Magnuson J."/>
            <person name="Spatafora J.W."/>
            <person name="Nagy L.G."/>
            <person name="Henrissat B."/>
            <person name="Grigoriev I.V."/>
            <person name="Yang Z.L."/>
            <person name="Xu J."/>
            <person name="Martin F.M."/>
        </authorList>
    </citation>
    <scope>NUCLEOTIDE SEQUENCE</scope>
    <source>
        <strain evidence="11">KKN 215</strain>
    </source>
</reference>
<dbReference type="EMBL" id="JAEVFJ010000024">
    <property type="protein sequence ID" value="KAH8094905.1"/>
    <property type="molecule type" value="Genomic_DNA"/>
</dbReference>
<feature type="region of interest" description="Disordered" evidence="9">
    <location>
        <begin position="1"/>
        <end position="40"/>
    </location>
</feature>
<feature type="region of interest" description="Disordered" evidence="9">
    <location>
        <begin position="314"/>
        <end position="355"/>
    </location>
</feature>
<feature type="domain" description="Myb-like" evidence="10">
    <location>
        <begin position="150"/>
        <end position="203"/>
    </location>
</feature>
<dbReference type="InterPro" id="IPR001005">
    <property type="entry name" value="SANT/Myb"/>
</dbReference>
<feature type="compositionally biased region" description="Acidic residues" evidence="9">
    <location>
        <begin position="494"/>
        <end position="507"/>
    </location>
</feature>
<comment type="similarity">
    <text evidence="2">Belongs to the SWC4 family.</text>
</comment>
<keyword evidence="6" id="KW-0804">Transcription</keyword>
<dbReference type="GO" id="GO:0006338">
    <property type="term" value="P:chromatin remodeling"/>
    <property type="evidence" value="ECO:0007669"/>
    <property type="project" value="InterPro"/>
</dbReference>
<evidence type="ECO:0000256" key="4">
    <source>
        <dbReference type="ARBA" id="ARBA00022853"/>
    </source>
</evidence>
<dbReference type="GO" id="GO:0006281">
    <property type="term" value="P:DNA repair"/>
    <property type="evidence" value="ECO:0007669"/>
    <property type="project" value="InterPro"/>
</dbReference>
<gene>
    <name evidence="11" type="ORF">BXZ70DRAFT_1009849</name>
</gene>